<proteinExistence type="predicted"/>
<dbReference type="InterPro" id="IPR011990">
    <property type="entry name" value="TPR-like_helical_dom_sf"/>
</dbReference>
<evidence type="ECO:0000256" key="1">
    <source>
        <dbReference type="SAM" id="MobiDB-lite"/>
    </source>
</evidence>
<evidence type="ECO:0000313" key="3">
    <source>
        <dbReference type="Proteomes" id="UP000297814"/>
    </source>
</evidence>
<dbReference type="EMBL" id="PQXK01000151">
    <property type="protein sequence ID" value="TGO35638.1"/>
    <property type="molecule type" value="Genomic_DNA"/>
</dbReference>
<protein>
    <submittedName>
        <fullName evidence="2">Uncharacterized protein</fullName>
    </submittedName>
</protein>
<feature type="region of interest" description="Disordered" evidence="1">
    <location>
        <begin position="498"/>
        <end position="521"/>
    </location>
</feature>
<dbReference type="AlphaFoldDB" id="A0A4Z1GHG5"/>
<accession>A0A4Z1GHG5</accession>
<sequence>MTRAAAQHMQLVPSYQDINVPPKSDGSYCSLEEQLPISDYVGETASAHVASTTLDVTEESNAMDLEQLPFSWDNDVHGSLGLTRLLQRLEIEASMPPLNLDDEVVDTKQFISGNELRNDIEIHATPVKQMSIFYRCVEYGFMPNTVVQHVPIPGKGIHWSPLFELDLFPASQNTRGYRRVMALAPSSSPLIDVKTLPDHNPAIILSLENLKHLNKQRMESCSSLHRQLLAARLKESCPNNYKIMEVYLEIVLELLSEGKYPDATYLSQSLRKAIQKSQLSSEHPFHIRLSYLEVYILYMDGQYAEAELIIRPVIQNLLNNQNLDRSHSMTSDALTLLAFLIEMTNGDSYSKIEKLHRYKIHQVGKYGQSLGNTYFDSMYNLIDILLEDQRIEEAHDLCAHIMEYVELALGCVLQECESFGQAIVIYKICLWIEVEQQGWSDLAGLRVICGGLGSCYEELSQFQDALFLYENLLDKVKDTTRDEDPFIKIVEGRISRVQERMEESSASSEDDGSGDTDSSLEVQMGGVDDKVGYRQFSDNIVHDFNEAFLEYTEETQNHL</sequence>
<comment type="caution">
    <text evidence="2">The sequence shown here is derived from an EMBL/GenBank/DDBJ whole genome shotgun (WGS) entry which is preliminary data.</text>
</comment>
<name>A0A4Z1GHG5_9HELO</name>
<evidence type="ECO:0000313" key="2">
    <source>
        <dbReference type="EMBL" id="TGO35638.1"/>
    </source>
</evidence>
<gene>
    <name evidence="2" type="ORF">BHYA_0151g00110</name>
</gene>
<dbReference type="Gene3D" id="1.25.40.10">
    <property type="entry name" value="Tetratricopeptide repeat domain"/>
    <property type="match status" value="1"/>
</dbReference>
<reference evidence="2 3" key="1">
    <citation type="submission" date="2017-12" db="EMBL/GenBank/DDBJ databases">
        <title>Comparative genomics of Botrytis spp.</title>
        <authorList>
            <person name="Valero-Jimenez C.A."/>
            <person name="Tapia P."/>
            <person name="Veloso J."/>
            <person name="Silva-Moreno E."/>
            <person name="Staats M."/>
            <person name="Valdes J.H."/>
            <person name="Van Kan J.A.L."/>
        </authorList>
    </citation>
    <scope>NUCLEOTIDE SEQUENCE [LARGE SCALE GENOMIC DNA]</scope>
    <source>
        <strain evidence="2 3">Bh0001</strain>
    </source>
</reference>
<organism evidence="2 3">
    <name type="scientific">Botrytis hyacinthi</name>
    <dbReference type="NCBI Taxonomy" id="278943"/>
    <lineage>
        <taxon>Eukaryota</taxon>
        <taxon>Fungi</taxon>
        <taxon>Dikarya</taxon>
        <taxon>Ascomycota</taxon>
        <taxon>Pezizomycotina</taxon>
        <taxon>Leotiomycetes</taxon>
        <taxon>Helotiales</taxon>
        <taxon>Sclerotiniaceae</taxon>
        <taxon>Botrytis</taxon>
    </lineage>
</organism>
<dbReference type="Proteomes" id="UP000297814">
    <property type="component" value="Unassembled WGS sequence"/>
</dbReference>
<keyword evidence="3" id="KW-1185">Reference proteome</keyword>
<dbReference type="SUPFAM" id="SSF48452">
    <property type="entry name" value="TPR-like"/>
    <property type="match status" value="1"/>
</dbReference>